<dbReference type="Proteomes" id="UP000503004">
    <property type="component" value="Chromosome"/>
</dbReference>
<name>A0A858QBB8_9GAMM</name>
<accession>A0A858QBB8</accession>
<keyword evidence="1" id="KW-0732">Signal</keyword>
<feature type="signal peptide" evidence="1">
    <location>
        <begin position="1"/>
        <end position="27"/>
    </location>
</feature>
<feature type="chain" id="PRO_5032989299" evidence="1">
    <location>
        <begin position="28"/>
        <end position="152"/>
    </location>
</feature>
<dbReference type="EMBL" id="CP046565">
    <property type="protein sequence ID" value="QJD31199.1"/>
    <property type="molecule type" value="Genomic_DNA"/>
</dbReference>
<evidence type="ECO:0000313" key="2">
    <source>
        <dbReference type="EMBL" id="QJD31199.1"/>
    </source>
</evidence>
<reference evidence="3" key="1">
    <citation type="submission" date="2019-12" db="EMBL/GenBank/DDBJ databases">
        <authorList>
            <person name="Awala S.I."/>
            <person name="Rhee S.K."/>
        </authorList>
    </citation>
    <scope>NUCLEOTIDE SEQUENCE [LARGE SCALE GENOMIC DNA]</scope>
    <source>
        <strain evidence="3">IM1</strain>
    </source>
</reference>
<protein>
    <submittedName>
        <fullName evidence="2">Uncharacterized protein</fullName>
    </submittedName>
</protein>
<organism evidence="2 3">
    <name type="scientific">Methylococcus geothermalis</name>
    <dbReference type="NCBI Taxonomy" id="2681310"/>
    <lineage>
        <taxon>Bacteria</taxon>
        <taxon>Pseudomonadati</taxon>
        <taxon>Pseudomonadota</taxon>
        <taxon>Gammaproteobacteria</taxon>
        <taxon>Methylococcales</taxon>
        <taxon>Methylococcaceae</taxon>
        <taxon>Methylococcus</taxon>
    </lineage>
</organism>
<evidence type="ECO:0000256" key="1">
    <source>
        <dbReference type="SAM" id="SignalP"/>
    </source>
</evidence>
<keyword evidence="3" id="KW-1185">Reference proteome</keyword>
<proteinExistence type="predicted"/>
<dbReference type="AlphaFoldDB" id="A0A858QBB8"/>
<sequence length="152" mass="17319">MKMKDAKTIFCSWVLFGELMAAAVAYAGDQRRDEALRERATAYWEAWRANDLHTVYQMETARVEGKMTPDQMQQARFQRLRVVGYKFKEFKIDGDSAEIIVETELTMPGLQGKSFGGPPKKDHWTFVQGSWYHGKSVKTAGDAKATDQAEDE</sequence>
<dbReference type="RefSeq" id="WP_169604466.1">
    <property type="nucleotide sequence ID" value="NZ_CP046565.1"/>
</dbReference>
<dbReference type="KEGG" id="metu:GNH96_15470"/>
<evidence type="ECO:0000313" key="3">
    <source>
        <dbReference type="Proteomes" id="UP000503004"/>
    </source>
</evidence>
<gene>
    <name evidence="2" type="ORF">GNH96_15470</name>
</gene>